<dbReference type="AlphaFoldDB" id="A0ABD1Y9Y4"/>
<comment type="caution">
    <text evidence="1">The sequence shown here is derived from an EMBL/GenBank/DDBJ whole genome shotgun (WGS) entry which is preliminary data.</text>
</comment>
<accession>A0ABD1Y9Y4</accession>
<dbReference type="EMBL" id="JBHFFA010000006">
    <property type="protein sequence ID" value="KAL2622397.1"/>
    <property type="molecule type" value="Genomic_DNA"/>
</dbReference>
<evidence type="ECO:0000313" key="1">
    <source>
        <dbReference type="EMBL" id="KAL2622397.1"/>
    </source>
</evidence>
<organism evidence="1 2">
    <name type="scientific">Riccia fluitans</name>
    <dbReference type="NCBI Taxonomy" id="41844"/>
    <lineage>
        <taxon>Eukaryota</taxon>
        <taxon>Viridiplantae</taxon>
        <taxon>Streptophyta</taxon>
        <taxon>Embryophyta</taxon>
        <taxon>Marchantiophyta</taxon>
        <taxon>Marchantiopsida</taxon>
        <taxon>Marchantiidae</taxon>
        <taxon>Marchantiales</taxon>
        <taxon>Ricciaceae</taxon>
        <taxon>Riccia</taxon>
    </lineage>
</organism>
<protein>
    <submittedName>
        <fullName evidence="1">Uncharacterized protein</fullName>
    </submittedName>
</protein>
<proteinExistence type="predicted"/>
<gene>
    <name evidence="1" type="ORF">R1flu_002602</name>
</gene>
<evidence type="ECO:0000313" key="2">
    <source>
        <dbReference type="Proteomes" id="UP001605036"/>
    </source>
</evidence>
<name>A0ABD1Y9Y4_9MARC</name>
<keyword evidence="2" id="KW-1185">Reference proteome</keyword>
<sequence>MHSHRHHHRQRYAVTCWSRACCCSRTGKNGPAKLGSLAAVSDTVLEVLAVVIASQEVRVKSELAWALGIEESFCGELGSRLCVCVQRIHDETVTNRPKRQSSS</sequence>
<dbReference type="Proteomes" id="UP001605036">
    <property type="component" value="Unassembled WGS sequence"/>
</dbReference>
<reference evidence="1 2" key="1">
    <citation type="submission" date="2024-09" db="EMBL/GenBank/DDBJ databases">
        <title>Chromosome-scale assembly of Riccia fluitans.</title>
        <authorList>
            <person name="Paukszto L."/>
            <person name="Sawicki J."/>
            <person name="Karawczyk K."/>
            <person name="Piernik-Szablinska J."/>
            <person name="Szczecinska M."/>
            <person name="Mazdziarz M."/>
        </authorList>
    </citation>
    <scope>NUCLEOTIDE SEQUENCE [LARGE SCALE GENOMIC DNA]</scope>
    <source>
        <strain evidence="1">Rf_01</strain>
        <tissue evidence="1">Aerial parts of the thallus</tissue>
    </source>
</reference>